<dbReference type="InParanoid" id="A0A1Z5KQA7"/>
<dbReference type="Gene3D" id="2.130.10.10">
    <property type="entry name" value="YVTN repeat-like/Quinoprotein amine dehydrogenase"/>
    <property type="match status" value="2"/>
</dbReference>
<dbReference type="GO" id="GO:0003682">
    <property type="term" value="F:chromatin binding"/>
    <property type="evidence" value="ECO:0007669"/>
    <property type="project" value="TreeGrafter"/>
</dbReference>
<evidence type="ECO:0000256" key="1">
    <source>
        <dbReference type="ARBA" id="ARBA00004123"/>
    </source>
</evidence>
<dbReference type="InterPro" id="IPR022100">
    <property type="entry name" value="WDHD1/CFT4_beta-prop_2nd"/>
</dbReference>
<keyword evidence="2" id="KW-0853">WD repeat</keyword>
<evidence type="ECO:0000256" key="3">
    <source>
        <dbReference type="ARBA" id="ARBA00022737"/>
    </source>
</evidence>
<dbReference type="Pfam" id="PF12341">
    <property type="entry name" value="Mcl1_mid"/>
    <property type="match status" value="1"/>
</dbReference>
<organism evidence="8 9">
    <name type="scientific">Fistulifera solaris</name>
    <name type="common">Oleaginous diatom</name>
    <dbReference type="NCBI Taxonomy" id="1519565"/>
    <lineage>
        <taxon>Eukaryota</taxon>
        <taxon>Sar</taxon>
        <taxon>Stramenopiles</taxon>
        <taxon>Ochrophyta</taxon>
        <taxon>Bacillariophyta</taxon>
        <taxon>Bacillariophyceae</taxon>
        <taxon>Bacillariophycidae</taxon>
        <taxon>Naviculales</taxon>
        <taxon>Naviculaceae</taxon>
        <taxon>Fistulifera</taxon>
    </lineage>
</organism>
<dbReference type="PANTHER" id="PTHR19932">
    <property type="entry name" value="WD REPEAT AND HMG-BOX DNA BINDING PROTEIN"/>
    <property type="match status" value="1"/>
</dbReference>
<accession>A0A1Z5KQA7</accession>
<evidence type="ECO:0000259" key="7">
    <source>
        <dbReference type="Pfam" id="PF20946"/>
    </source>
</evidence>
<dbReference type="GO" id="GO:0006281">
    <property type="term" value="P:DNA repair"/>
    <property type="evidence" value="ECO:0007669"/>
    <property type="project" value="TreeGrafter"/>
</dbReference>
<gene>
    <name evidence="8" type="ORF">FisN_4Hh019</name>
</gene>
<dbReference type="EMBL" id="BDSP01000273">
    <property type="protein sequence ID" value="GAX28357.1"/>
    <property type="molecule type" value="Genomic_DNA"/>
</dbReference>
<evidence type="ECO:0000256" key="2">
    <source>
        <dbReference type="ARBA" id="ARBA00022574"/>
    </source>
</evidence>
<evidence type="ECO:0000259" key="6">
    <source>
        <dbReference type="Pfam" id="PF12341"/>
    </source>
</evidence>
<dbReference type="Proteomes" id="UP000198406">
    <property type="component" value="Unassembled WGS sequence"/>
</dbReference>
<evidence type="ECO:0000256" key="5">
    <source>
        <dbReference type="SAM" id="MobiDB-lite"/>
    </source>
</evidence>
<name>A0A1Z5KQA7_FISSO</name>
<feature type="region of interest" description="Disordered" evidence="5">
    <location>
        <begin position="366"/>
        <end position="438"/>
    </location>
</feature>
<evidence type="ECO:0000256" key="4">
    <source>
        <dbReference type="ARBA" id="ARBA00023242"/>
    </source>
</evidence>
<comment type="subcellular location">
    <subcellularLocation>
        <location evidence="1">Nucleus</location>
    </subcellularLocation>
</comment>
<keyword evidence="9" id="KW-1185">Reference proteome</keyword>
<proteinExistence type="predicted"/>
<reference evidence="8 9" key="1">
    <citation type="journal article" date="2015" name="Plant Cell">
        <title>Oil accumulation by the oleaginous diatom Fistulifera solaris as revealed by the genome and transcriptome.</title>
        <authorList>
            <person name="Tanaka T."/>
            <person name="Maeda Y."/>
            <person name="Veluchamy A."/>
            <person name="Tanaka M."/>
            <person name="Abida H."/>
            <person name="Marechal E."/>
            <person name="Bowler C."/>
            <person name="Muto M."/>
            <person name="Sunaga Y."/>
            <person name="Tanaka M."/>
            <person name="Yoshino T."/>
            <person name="Taniguchi T."/>
            <person name="Fukuda Y."/>
            <person name="Nemoto M."/>
            <person name="Matsumoto M."/>
            <person name="Wong P.S."/>
            <person name="Aburatani S."/>
            <person name="Fujibuchi W."/>
        </authorList>
    </citation>
    <scope>NUCLEOTIDE SEQUENCE [LARGE SCALE GENOMIC DNA]</scope>
    <source>
        <strain evidence="8 9">JPCC DA0580</strain>
    </source>
</reference>
<dbReference type="GO" id="GO:0006261">
    <property type="term" value="P:DNA-templated DNA replication"/>
    <property type="evidence" value="ECO:0007669"/>
    <property type="project" value="TreeGrafter"/>
</dbReference>
<protein>
    <submittedName>
        <fullName evidence="8">Chromosome transmission fidelity protein 4</fullName>
    </submittedName>
</protein>
<dbReference type="OrthoDB" id="47241at2759"/>
<dbReference type="InterPro" id="IPR048591">
    <property type="entry name" value="WDHD1/CFT4_hel"/>
</dbReference>
<feature type="compositionally biased region" description="Acidic residues" evidence="5">
    <location>
        <begin position="386"/>
        <end position="400"/>
    </location>
</feature>
<feature type="domain" description="WDHD1/CFT4 second beta-propeller" evidence="6">
    <location>
        <begin position="456"/>
        <end position="783"/>
    </location>
</feature>
<keyword evidence="4" id="KW-0539">Nucleus</keyword>
<dbReference type="Pfam" id="PF20946">
    <property type="entry name" value="Ctf4_C"/>
    <property type="match status" value="1"/>
</dbReference>
<dbReference type="GO" id="GO:0000278">
    <property type="term" value="P:mitotic cell cycle"/>
    <property type="evidence" value="ECO:0007669"/>
    <property type="project" value="TreeGrafter"/>
</dbReference>
<dbReference type="SMART" id="SM00320">
    <property type="entry name" value="WD40"/>
    <property type="match status" value="3"/>
</dbReference>
<feature type="compositionally biased region" description="Acidic residues" evidence="5">
    <location>
        <begin position="424"/>
        <end position="436"/>
    </location>
</feature>
<dbReference type="InterPro" id="IPR001680">
    <property type="entry name" value="WD40_rpt"/>
</dbReference>
<dbReference type="GO" id="GO:0043596">
    <property type="term" value="C:nuclear replication fork"/>
    <property type="evidence" value="ECO:0007669"/>
    <property type="project" value="TreeGrafter"/>
</dbReference>
<sequence length="943" mass="103985">MSTTSEEQAINLAWPQDVNILRRLVRGTKGEIWAFAAVDDDSAIYNVGSTELIREFDDGAVRAIAVSSDEKRIAVGFDDGSVNIYTDGALKSCFAAPYREGLLRDLKFHPRYPYWLAVASEQETELINIETEETVKSEAFLKDEVMTAQNGSGTRSIEFHVHSDNKVIMTTLSLDGRLCYWDVSGKPEDWCLLHCEKSRCITKEDLSEVLGADPWDRACRVSHASLSNYMVSVLPGETFVQLRRVDGTSVDDCSGIDVEHTESIVIALVRGQQVVTSGRDGSLILWNLKLDENQRPVVALEKKLAQFESAPTDLLWEGDKLYVALSNGAVKVLSMPAQQIEVVRENNATAKSTAKVVVAESAPAKADDFDDDDVDFTHQPTRNPFIDDEAADDDDDDEGLDNNPHANGDDEYDSDTSPRKAADYDDDDVDDMDDGDYPLQQAPVMFGAKLPKPQAPFGPSATPIDLAHRILCWNHIGTAVWHRGEDDIRDSVDITFTDSAFSRPMRFTDTAGFILGSLGEDGGIFCTDIAQSDDNDDPDNQEVAEVVAGFRMDVTKATLKKKKSGAGSTIYFHRFESLGSLRDKDWYLTLPDGERAVGCATGEGWAAVITSRRFLRIFSSGGNQGGVIWLDGEPVTVAGRGRFVSVFYHRCAPLPDGTQKLDYLVYDAISNKTVAKGPLSCLCTGSSLSWVGFMNDFSLLAFDTSGMLSMLASRCGDAISNPGCWEWVPILDTVGLRKSSDDSHWPITAIDGKLVCVPLKGGVQYPDATRRPVTAALGFRLPLVKGELSTANALEELSIRADFSLCQKKVMNEISAAEENFEEEYVALSAQVDKVVLKLFAEIVQTGKVDRALDLVDRLRLEKSYELAIKLSAGHHKLANLIEDAKEDKFGRAFADSPEYFTREEDDVIESQRRITPDARPVKRAIVNDSTQGARQVRNRQVY</sequence>
<evidence type="ECO:0000313" key="8">
    <source>
        <dbReference type="EMBL" id="GAX28357.1"/>
    </source>
</evidence>
<dbReference type="Pfam" id="PF00400">
    <property type="entry name" value="WD40"/>
    <property type="match status" value="1"/>
</dbReference>
<dbReference type="SUPFAM" id="SSF50978">
    <property type="entry name" value="WD40 repeat-like"/>
    <property type="match status" value="1"/>
</dbReference>
<dbReference type="AlphaFoldDB" id="A0A1Z5KQA7"/>
<dbReference type="InterPro" id="IPR036322">
    <property type="entry name" value="WD40_repeat_dom_sf"/>
</dbReference>
<dbReference type="PANTHER" id="PTHR19932:SF10">
    <property type="entry name" value="WD REPEAT AND HMG-BOX DNA-BINDING PROTEIN 1"/>
    <property type="match status" value="1"/>
</dbReference>
<dbReference type="InterPro" id="IPR015943">
    <property type="entry name" value="WD40/YVTN_repeat-like_dom_sf"/>
</dbReference>
<keyword evidence="3" id="KW-0677">Repeat</keyword>
<evidence type="ECO:0000313" key="9">
    <source>
        <dbReference type="Proteomes" id="UP000198406"/>
    </source>
</evidence>
<feature type="domain" description="WDHD1/CFT4 helical bundle" evidence="7">
    <location>
        <begin position="793"/>
        <end position="890"/>
    </location>
</feature>
<comment type="caution">
    <text evidence="8">The sequence shown here is derived from an EMBL/GenBank/DDBJ whole genome shotgun (WGS) entry which is preliminary data.</text>
</comment>